<keyword evidence="4" id="KW-1185">Reference proteome</keyword>
<protein>
    <recommendedName>
        <fullName evidence="2">Chalcone isomerase domain-containing protein</fullName>
    </recommendedName>
</protein>
<dbReference type="InterPro" id="IPR016087">
    <property type="entry name" value="Chalcone_isomerase"/>
</dbReference>
<evidence type="ECO:0000256" key="1">
    <source>
        <dbReference type="SAM" id="SignalP"/>
    </source>
</evidence>
<feature type="signal peptide" evidence="1">
    <location>
        <begin position="1"/>
        <end position="29"/>
    </location>
</feature>
<evidence type="ECO:0000313" key="4">
    <source>
        <dbReference type="Proteomes" id="UP000001982"/>
    </source>
</evidence>
<proteinExistence type="predicted"/>
<dbReference type="Proteomes" id="UP000001982">
    <property type="component" value="Chromosome"/>
</dbReference>
<gene>
    <name evidence="3" type="ordered locus">Sden_1281</name>
</gene>
<evidence type="ECO:0000313" key="3">
    <source>
        <dbReference type="EMBL" id="ABE54567.1"/>
    </source>
</evidence>
<dbReference type="Gene3D" id="3.50.70.10">
    <property type="match status" value="1"/>
</dbReference>
<dbReference type="eggNOG" id="COG0810">
    <property type="taxonomic scope" value="Bacteria"/>
</dbReference>
<dbReference type="InterPro" id="IPR016088">
    <property type="entry name" value="Chalcone_isomerase_3-sand"/>
</dbReference>
<organism evidence="3 4">
    <name type="scientific">Shewanella denitrificans (strain OS217 / ATCC BAA-1090 / DSM 15013)</name>
    <dbReference type="NCBI Taxonomy" id="318161"/>
    <lineage>
        <taxon>Bacteria</taxon>
        <taxon>Pseudomonadati</taxon>
        <taxon>Pseudomonadota</taxon>
        <taxon>Gammaproteobacteria</taxon>
        <taxon>Alteromonadales</taxon>
        <taxon>Shewanellaceae</taxon>
        <taxon>Shewanella</taxon>
    </lineage>
</organism>
<dbReference type="Pfam" id="PF16036">
    <property type="entry name" value="Chalcone_3"/>
    <property type="match status" value="1"/>
</dbReference>
<feature type="chain" id="PRO_5004181571" description="Chalcone isomerase domain-containing protein" evidence="1">
    <location>
        <begin position="30"/>
        <end position="195"/>
    </location>
</feature>
<reference evidence="3 4" key="1">
    <citation type="submission" date="2006-03" db="EMBL/GenBank/DDBJ databases">
        <title>Complete sequence of Shewanella denitrificans OS217.</title>
        <authorList>
            <consortium name="US DOE Joint Genome Institute"/>
            <person name="Copeland A."/>
            <person name="Lucas S."/>
            <person name="Lapidus A."/>
            <person name="Barry K."/>
            <person name="Detter J.C."/>
            <person name="Glavina del Rio T."/>
            <person name="Hammon N."/>
            <person name="Israni S."/>
            <person name="Dalin E."/>
            <person name="Tice H."/>
            <person name="Pitluck S."/>
            <person name="Brettin T."/>
            <person name="Bruce D."/>
            <person name="Han C."/>
            <person name="Tapia R."/>
            <person name="Gilna P."/>
            <person name="Kiss H."/>
            <person name="Schmutz J."/>
            <person name="Larimer F."/>
            <person name="Land M."/>
            <person name="Hauser L."/>
            <person name="Kyrpides N."/>
            <person name="Lykidis A."/>
            <person name="Richardson P."/>
        </authorList>
    </citation>
    <scope>NUCLEOTIDE SEQUENCE [LARGE SCALE GENOMIC DNA]</scope>
    <source>
        <strain evidence="4">OS217 / ATCC BAA-1090 / DSM 15013</strain>
    </source>
</reference>
<dbReference type="OrthoDB" id="270742at2"/>
<dbReference type="SUPFAM" id="SSF54626">
    <property type="entry name" value="Chalcone isomerase"/>
    <property type="match status" value="1"/>
</dbReference>
<name>Q12PQ9_SHEDO</name>
<feature type="domain" description="Chalcone isomerase" evidence="2">
    <location>
        <begin position="29"/>
        <end position="193"/>
    </location>
</feature>
<evidence type="ECO:0000259" key="2">
    <source>
        <dbReference type="Pfam" id="PF16036"/>
    </source>
</evidence>
<dbReference type="AlphaFoldDB" id="Q12PQ9"/>
<accession>Q12PQ9</accession>
<dbReference type="HOGENOM" id="CLU_102167_0_0_6"/>
<dbReference type="STRING" id="318161.Sden_1281"/>
<sequence>MNFFYILIKTLTISLCLLLLSSVSTHSAAKEVAGVQVAATYQLDSSSLVLNGSGVRSKFFMDLYVASLYLPKTETDTQAILDSPELAIQMDILSSMITSEKMNAAINEGFDNATNGQTQVIGSAIARFMASFEAPIKVGDRFVFEIRKDSGVNSIKNGIRQSEIQNELFRRALINIWLGDEPAQGSLKDAMLGIE</sequence>
<dbReference type="KEGG" id="sdn:Sden_1281"/>
<dbReference type="InterPro" id="IPR036298">
    <property type="entry name" value="Chalcone_isomerase_sf"/>
</dbReference>
<keyword evidence="1" id="KW-0732">Signal</keyword>
<dbReference type="EMBL" id="CP000302">
    <property type="protein sequence ID" value="ABE54567.1"/>
    <property type="molecule type" value="Genomic_DNA"/>
</dbReference>
<dbReference type="RefSeq" id="WP_011495726.1">
    <property type="nucleotide sequence ID" value="NC_007954.1"/>
</dbReference>
<dbReference type="GO" id="GO:0016872">
    <property type="term" value="F:intramolecular lyase activity"/>
    <property type="evidence" value="ECO:0007669"/>
    <property type="project" value="InterPro"/>
</dbReference>